<reference evidence="3 4" key="2">
    <citation type="journal article" date="2018" name="Int. J. Syst. Evol. Microbiol.">
        <title>Marinobacterium aestuarii sp. nov., a benzene-degrading marine bacterium isolated from estuary sediment.</title>
        <authorList>
            <person name="Bae S.S."/>
            <person name="Jung J."/>
            <person name="Chung D."/>
            <person name="Baek K."/>
        </authorList>
    </citation>
    <scope>NUCLEOTIDE SEQUENCE [LARGE SCALE GENOMIC DNA]</scope>
    <source>
        <strain evidence="3 4">ST58-10</strain>
    </source>
</reference>
<dbReference type="OrthoDB" id="9808735at2"/>
<dbReference type="Gene3D" id="3.40.250.10">
    <property type="entry name" value="Rhodanese-like domain"/>
    <property type="match status" value="1"/>
</dbReference>
<proteinExistence type="predicted"/>
<dbReference type="SUPFAM" id="SSF52821">
    <property type="entry name" value="Rhodanese/Cell cycle control phosphatase"/>
    <property type="match status" value="1"/>
</dbReference>
<dbReference type="InterPro" id="IPR001763">
    <property type="entry name" value="Rhodanese-like_dom"/>
</dbReference>
<evidence type="ECO:0000259" key="2">
    <source>
        <dbReference type="PROSITE" id="PS50206"/>
    </source>
</evidence>
<dbReference type="STRING" id="1821621.A8C75_20335"/>
<reference evidence="4" key="1">
    <citation type="submission" date="2016-05" db="EMBL/GenBank/DDBJ databases">
        <authorList>
            <person name="Baek K."/>
            <person name="Yang S.-J."/>
        </authorList>
    </citation>
    <scope>NUCLEOTIDE SEQUENCE [LARGE SCALE GENOMIC DNA]</scope>
    <source>
        <strain evidence="4">ST58-10</strain>
    </source>
</reference>
<dbReference type="Proteomes" id="UP000078070">
    <property type="component" value="Chromosome"/>
</dbReference>
<evidence type="ECO:0000313" key="4">
    <source>
        <dbReference type="Proteomes" id="UP000078070"/>
    </source>
</evidence>
<dbReference type="PANTHER" id="PTHR43031">
    <property type="entry name" value="FAD-DEPENDENT OXIDOREDUCTASE"/>
    <property type="match status" value="1"/>
</dbReference>
<sequence>MENLFEFVVNHPYLIAAWVLTLAMLLWNESRKSGTSVTPNEAVMLINKQDAVVIDVRAKKEWATGHITDAVNLPIADFDTRIGELNKYKSRPVIVVCNLGQTAGSATKKLTAAGFEQVTRLSGGMTEWKGQNLPVIK</sequence>
<protein>
    <submittedName>
        <fullName evidence="3">Sulfurtransferase</fullName>
    </submittedName>
</protein>
<feature type="transmembrane region" description="Helical" evidence="1">
    <location>
        <begin position="12"/>
        <end position="28"/>
    </location>
</feature>
<dbReference type="InterPro" id="IPR036873">
    <property type="entry name" value="Rhodanese-like_dom_sf"/>
</dbReference>
<keyword evidence="4" id="KW-1185">Reference proteome</keyword>
<organism evidence="3 4">
    <name type="scientific">Marinobacterium aestuarii</name>
    <dbReference type="NCBI Taxonomy" id="1821621"/>
    <lineage>
        <taxon>Bacteria</taxon>
        <taxon>Pseudomonadati</taxon>
        <taxon>Pseudomonadota</taxon>
        <taxon>Gammaproteobacteria</taxon>
        <taxon>Oceanospirillales</taxon>
        <taxon>Oceanospirillaceae</taxon>
        <taxon>Marinobacterium</taxon>
    </lineage>
</organism>
<evidence type="ECO:0000256" key="1">
    <source>
        <dbReference type="SAM" id="Phobius"/>
    </source>
</evidence>
<dbReference type="PANTHER" id="PTHR43031:SF18">
    <property type="entry name" value="RHODANESE-RELATED SULFURTRANSFERASES"/>
    <property type="match status" value="1"/>
</dbReference>
<feature type="domain" description="Rhodanese" evidence="2">
    <location>
        <begin position="47"/>
        <end position="137"/>
    </location>
</feature>
<dbReference type="CDD" id="cd00158">
    <property type="entry name" value="RHOD"/>
    <property type="match status" value="1"/>
</dbReference>
<keyword evidence="1" id="KW-1133">Transmembrane helix</keyword>
<dbReference type="KEGG" id="mars:A8C75_20335"/>
<dbReference type="Pfam" id="PF00581">
    <property type="entry name" value="Rhodanese"/>
    <property type="match status" value="1"/>
</dbReference>
<dbReference type="PROSITE" id="PS50206">
    <property type="entry name" value="RHODANESE_3"/>
    <property type="match status" value="1"/>
</dbReference>
<evidence type="ECO:0000313" key="3">
    <source>
        <dbReference type="EMBL" id="ANG64588.1"/>
    </source>
</evidence>
<keyword evidence="1" id="KW-0472">Membrane</keyword>
<keyword evidence="1" id="KW-0812">Transmembrane</keyword>
<keyword evidence="3" id="KW-0808">Transferase</keyword>
<accession>A0A1A9F3Y2</accession>
<gene>
    <name evidence="3" type="ORF">A8C75_20335</name>
</gene>
<dbReference type="GO" id="GO:0016740">
    <property type="term" value="F:transferase activity"/>
    <property type="evidence" value="ECO:0007669"/>
    <property type="project" value="UniProtKB-KW"/>
</dbReference>
<dbReference type="RefSeq" id="WP_067386187.1">
    <property type="nucleotide sequence ID" value="NZ_CP015839.1"/>
</dbReference>
<dbReference type="AlphaFoldDB" id="A0A1A9F3Y2"/>
<dbReference type="EMBL" id="CP015839">
    <property type="protein sequence ID" value="ANG64588.1"/>
    <property type="molecule type" value="Genomic_DNA"/>
</dbReference>
<dbReference type="SMART" id="SM00450">
    <property type="entry name" value="RHOD"/>
    <property type="match status" value="1"/>
</dbReference>
<dbReference type="InterPro" id="IPR050229">
    <property type="entry name" value="GlpE_sulfurtransferase"/>
</dbReference>
<name>A0A1A9F3Y2_9GAMM</name>